<accession>A0A5E6VGH6</accession>
<dbReference type="EMBL" id="OZ024668">
    <property type="protein sequence ID" value="CAK9889310.1"/>
    <property type="molecule type" value="Genomic_DNA"/>
</dbReference>
<evidence type="ECO:0000313" key="5">
    <source>
        <dbReference type="Proteomes" id="UP000326595"/>
    </source>
</evidence>
<evidence type="ECO:0000256" key="2">
    <source>
        <dbReference type="SAM" id="SignalP"/>
    </source>
</evidence>
<keyword evidence="2" id="KW-0732">Signal</keyword>
<proteinExistence type="predicted"/>
<evidence type="ECO:0000313" key="4">
    <source>
        <dbReference type="EMBL" id="VVN16830.1"/>
    </source>
</evidence>
<feature type="region of interest" description="Disordered" evidence="1">
    <location>
        <begin position="114"/>
        <end position="145"/>
    </location>
</feature>
<dbReference type="AlphaFoldDB" id="A0A5E6VGH6"/>
<dbReference type="EMBL" id="CABVHG010000027">
    <property type="protein sequence ID" value="VVN16830.1"/>
    <property type="molecule type" value="Genomic_DNA"/>
</dbReference>
<evidence type="ECO:0000256" key="1">
    <source>
        <dbReference type="SAM" id="MobiDB-lite"/>
    </source>
</evidence>
<reference evidence="3 5" key="2">
    <citation type="submission" date="2024-03" db="EMBL/GenBank/DDBJ databases">
        <authorList>
            <person name="Alaster D. Moffat"/>
            <person name="Govind Chandra"/>
            <person name="Andrew W. Truman"/>
        </authorList>
    </citation>
    <scope>NUCLEOTIDE SEQUENCE [LARGE SCALE GENOMIC DNA]</scope>
    <source>
        <strain evidence="3">PS652</strain>
    </source>
</reference>
<dbReference type="RefSeq" id="WP_038995270.1">
    <property type="nucleotide sequence ID" value="NZ_OZ024668.1"/>
</dbReference>
<dbReference type="Proteomes" id="UP000326595">
    <property type="component" value="Chromosome"/>
</dbReference>
<reference evidence="4" key="1">
    <citation type="submission" date="2019-09" db="EMBL/GenBank/DDBJ databases">
        <authorList>
            <person name="Chandra G."/>
            <person name="Truman W A."/>
        </authorList>
    </citation>
    <scope>NUCLEOTIDE SEQUENCE [LARGE SCALE GENOMIC DNA]</scope>
    <source>
        <strain evidence="4">PS652</strain>
    </source>
</reference>
<sequence length="212" mass="22945" precursor="true">MKKTHFWLACTLLSLTSVQSQASTAELTVEGTIVPNACLPTLDGGGRVDYGVLAVGDLRENQDYYILPEKQINFAITCNSPTLFAVKTTDNRYDSSLTESTRFGLGQHEGQSIGNYGVGSATSRTQLDGQPAQGTTSTDNGQNWNGPRQIFWLGNTSVEPGYLLAYTHTTAAPPPATSLNSNLLVYSFIDKRLNINSDVRIDGSATLEIVYL</sequence>
<name>A0A5E6VGH6_PSEFL</name>
<protein>
    <submittedName>
        <fullName evidence="4">Protein GltF</fullName>
    </submittedName>
</protein>
<dbReference type="Pfam" id="PF06551">
    <property type="entry name" value="DUF1120"/>
    <property type="match status" value="1"/>
</dbReference>
<evidence type="ECO:0000313" key="3">
    <source>
        <dbReference type="EMBL" id="CAK9889310.1"/>
    </source>
</evidence>
<feature type="chain" id="PRO_5022942947" evidence="2">
    <location>
        <begin position="23"/>
        <end position="212"/>
    </location>
</feature>
<gene>
    <name evidence="4" type="primary">gltF_3</name>
    <name evidence="3" type="synonym">gltF_2</name>
    <name evidence="3" type="ORF">PS652_02139</name>
    <name evidence="4" type="ORF">PS652_04108</name>
</gene>
<organism evidence="4">
    <name type="scientific">Pseudomonas fluorescens</name>
    <dbReference type="NCBI Taxonomy" id="294"/>
    <lineage>
        <taxon>Bacteria</taxon>
        <taxon>Pseudomonadati</taxon>
        <taxon>Pseudomonadota</taxon>
        <taxon>Gammaproteobacteria</taxon>
        <taxon>Pseudomonadales</taxon>
        <taxon>Pseudomonadaceae</taxon>
        <taxon>Pseudomonas</taxon>
    </lineage>
</organism>
<dbReference type="InterPro" id="IPR010546">
    <property type="entry name" value="DUF1120"/>
</dbReference>
<feature type="signal peptide" evidence="2">
    <location>
        <begin position="1"/>
        <end position="22"/>
    </location>
</feature>